<dbReference type="InterPro" id="IPR050730">
    <property type="entry name" value="UBX_domain-protein"/>
</dbReference>
<dbReference type="SMART" id="SM00594">
    <property type="entry name" value="UAS"/>
    <property type="match status" value="1"/>
</dbReference>
<dbReference type="PANTHER" id="PTHR23322">
    <property type="entry name" value="FAS-ASSOCIATED PROTEIN"/>
    <property type="match status" value="1"/>
</dbReference>
<dbReference type="CDD" id="cd01767">
    <property type="entry name" value="UBX"/>
    <property type="match status" value="1"/>
</dbReference>
<dbReference type="InterPro" id="IPR006577">
    <property type="entry name" value="UAS"/>
</dbReference>
<proteinExistence type="predicted"/>
<organism evidence="4 5">
    <name type="scientific">Diacronema lutheri</name>
    <name type="common">Unicellular marine alga</name>
    <name type="synonym">Monochrysis lutheri</name>
    <dbReference type="NCBI Taxonomy" id="2081491"/>
    <lineage>
        <taxon>Eukaryota</taxon>
        <taxon>Haptista</taxon>
        <taxon>Haptophyta</taxon>
        <taxon>Pavlovophyceae</taxon>
        <taxon>Pavlovales</taxon>
        <taxon>Pavlovaceae</taxon>
        <taxon>Diacronema</taxon>
    </lineage>
</organism>
<comment type="caution">
    <text evidence="4">The sequence shown here is derived from an EMBL/GenBank/DDBJ whole genome shotgun (WGS) entry which is preliminary data.</text>
</comment>
<dbReference type="Proteomes" id="UP000751190">
    <property type="component" value="Unassembled WGS sequence"/>
</dbReference>
<dbReference type="Pfam" id="PF14555">
    <property type="entry name" value="UBA_4"/>
    <property type="match status" value="1"/>
</dbReference>
<dbReference type="SUPFAM" id="SSF54236">
    <property type="entry name" value="Ubiquitin-like"/>
    <property type="match status" value="1"/>
</dbReference>
<dbReference type="SMART" id="SM00166">
    <property type="entry name" value="UBX"/>
    <property type="match status" value="1"/>
</dbReference>
<dbReference type="Gene3D" id="1.10.8.10">
    <property type="entry name" value="DNA helicase RuvA subunit, C-terminal domain"/>
    <property type="match status" value="1"/>
</dbReference>
<dbReference type="GO" id="GO:0036503">
    <property type="term" value="P:ERAD pathway"/>
    <property type="evidence" value="ECO:0007669"/>
    <property type="project" value="TreeGrafter"/>
</dbReference>
<dbReference type="CDD" id="cd14348">
    <property type="entry name" value="UBA_p47"/>
    <property type="match status" value="1"/>
</dbReference>
<evidence type="ECO:0000256" key="1">
    <source>
        <dbReference type="ARBA" id="ARBA00023054"/>
    </source>
</evidence>
<feature type="region of interest" description="Disordered" evidence="2">
    <location>
        <begin position="556"/>
        <end position="591"/>
    </location>
</feature>
<reference evidence="4" key="1">
    <citation type="submission" date="2021-05" db="EMBL/GenBank/DDBJ databases">
        <title>The genome of the haptophyte Pavlova lutheri (Diacronema luteri, Pavlovales) - a model for lipid biosynthesis in eukaryotic algae.</title>
        <authorList>
            <person name="Hulatt C.J."/>
            <person name="Posewitz M.C."/>
        </authorList>
    </citation>
    <scope>NUCLEOTIDE SEQUENCE</scope>
    <source>
        <strain evidence="4">NIVA-4/92</strain>
    </source>
</reference>
<dbReference type="SUPFAM" id="SSF52833">
    <property type="entry name" value="Thioredoxin-like"/>
    <property type="match status" value="1"/>
</dbReference>
<feature type="compositionally biased region" description="Low complexity" evidence="2">
    <location>
        <begin position="570"/>
        <end position="591"/>
    </location>
</feature>
<accession>A0A8J6CDL8</accession>
<keyword evidence="5" id="KW-1185">Reference proteome</keyword>
<evidence type="ECO:0000256" key="2">
    <source>
        <dbReference type="SAM" id="MobiDB-lite"/>
    </source>
</evidence>
<keyword evidence="1" id="KW-0175">Coiled coil</keyword>
<dbReference type="Gene3D" id="3.10.20.90">
    <property type="entry name" value="Phosphatidylinositol 3-kinase Catalytic Subunit, Chain A, domain 1"/>
    <property type="match status" value="1"/>
</dbReference>
<feature type="region of interest" description="Disordered" evidence="2">
    <location>
        <begin position="51"/>
        <end position="124"/>
    </location>
</feature>
<dbReference type="GO" id="GO:0043130">
    <property type="term" value="F:ubiquitin binding"/>
    <property type="evidence" value="ECO:0007669"/>
    <property type="project" value="TreeGrafter"/>
</dbReference>
<dbReference type="InterPro" id="IPR001012">
    <property type="entry name" value="UBX_dom"/>
</dbReference>
<feature type="domain" description="UBX" evidence="3">
    <location>
        <begin position="469"/>
        <end position="546"/>
    </location>
</feature>
<dbReference type="OrthoDB" id="1026733at2759"/>
<gene>
    <name evidence="4" type="ORF">KFE25_003946</name>
</gene>
<dbReference type="Gene3D" id="3.40.30.10">
    <property type="entry name" value="Glutaredoxin"/>
    <property type="match status" value="1"/>
</dbReference>
<dbReference type="Pfam" id="PF21021">
    <property type="entry name" value="FAF1"/>
    <property type="match status" value="1"/>
</dbReference>
<dbReference type="AlphaFoldDB" id="A0A8J6CDL8"/>
<protein>
    <recommendedName>
        <fullName evidence="3">UBX domain-containing protein</fullName>
    </recommendedName>
</protein>
<evidence type="ECO:0000313" key="4">
    <source>
        <dbReference type="EMBL" id="KAG8463673.1"/>
    </source>
</evidence>
<evidence type="ECO:0000259" key="3">
    <source>
        <dbReference type="PROSITE" id="PS50033"/>
    </source>
</evidence>
<dbReference type="PROSITE" id="PS50033">
    <property type="entry name" value="UBX"/>
    <property type="match status" value="1"/>
</dbReference>
<sequence length="591" mass="61204">MADDQAMSHDEMLAMMVAVTALPEEEARFHLEASGWSLEAAVHHVLAGGGESGGAAGAPPTAGAEGGSFGELSAADYEEEEEYDDDDEDDDDDDEPRNEHAADGEGAPLPPPPPPGVRARAPAGGGGGIGALARLWARLRTTVGPWLYPVVRALLGSVGFVAHLLLVAPLRLLFGGGAGGGGAFGLGGAGAAEPWGQRLLGGRAAAGGLGRDREAANVQGLAEALAFRDKLEARHGPCGARFVAGSLQQAIDAAKAELRLLLVYVHADEAAEALAPSHADDTAHFVSSVLTTPAVRALLDEHFALWAADLAQPLGLRVARMLRLADGPALAVLAYGELVGAEHSELRVIERLPRARCGSADGVAAALAAVVERTTAMVVAARAERSEREMARLIRADQDAELRASLAADQAAEAAEEAARRKAAADAHAAAERERAAARAADELAAEETARLAARARKAELLPDEPPAGAPGVTRVAVRLPDGRRLDRRWRKEDILQHVVDWVESAELDNYEVCLATHYPRRVFDRAEYASSLEAAGLHPQAVLFVEARDALADSDADSDVGADGGGCAGARAQPNGAEAAGVPPLGGAAP</sequence>
<dbReference type="GO" id="GO:0005783">
    <property type="term" value="C:endoplasmic reticulum"/>
    <property type="evidence" value="ECO:0007669"/>
    <property type="project" value="TreeGrafter"/>
</dbReference>
<dbReference type="Pfam" id="PF00789">
    <property type="entry name" value="UBX"/>
    <property type="match status" value="1"/>
</dbReference>
<dbReference type="InterPro" id="IPR029071">
    <property type="entry name" value="Ubiquitin-like_domsf"/>
</dbReference>
<feature type="compositionally biased region" description="Acidic residues" evidence="2">
    <location>
        <begin position="76"/>
        <end position="96"/>
    </location>
</feature>
<dbReference type="PANTHER" id="PTHR23322:SF1">
    <property type="entry name" value="FAS-ASSOCIATED FACTOR 2"/>
    <property type="match status" value="1"/>
</dbReference>
<dbReference type="EMBL" id="JAGTXO010000015">
    <property type="protein sequence ID" value="KAG8463673.1"/>
    <property type="molecule type" value="Genomic_DNA"/>
</dbReference>
<evidence type="ECO:0000313" key="5">
    <source>
        <dbReference type="Proteomes" id="UP000751190"/>
    </source>
</evidence>
<name>A0A8J6CDL8_DIALT</name>
<dbReference type="InterPro" id="IPR049483">
    <property type="entry name" value="FAF1_2-like_UAS"/>
</dbReference>
<dbReference type="InterPro" id="IPR036249">
    <property type="entry name" value="Thioredoxin-like_sf"/>
</dbReference>